<evidence type="ECO:0000313" key="2">
    <source>
        <dbReference type="EMBL" id="RHZ84261.1"/>
    </source>
</evidence>
<feature type="coiled-coil region" evidence="1">
    <location>
        <begin position="116"/>
        <end position="143"/>
    </location>
</feature>
<dbReference type="Proteomes" id="UP000266861">
    <property type="component" value="Unassembled WGS sequence"/>
</dbReference>
<reference evidence="2 3" key="1">
    <citation type="submission" date="2018-08" db="EMBL/GenBank/DDBJ databases">
        <title>Genome and evolution of the arbuscular mycorrhizal fungus Diversispora epigaea (formerly Glomus versiforme) and its bacterial endosymbionts.</title>
        <authorList>
            <person name="Sun X."/>
            <person name="Fei Z."/>
            <person name="Harrison M."/>
        </authorList>
    </citation>
    <scope>NUCLEOTIDE SEQUENCE [LARGE SCALE GENOMIC DNA]</scope>
    <source>
        <strain evidence="2 3">IT104</strain>
    </source>
</reference>
<proteinExistence type="predicted"/>
<accession>A0A397J879</accession>
<name>A0A397J879_9GLOM</name>
<evidence type="ECO:0000256" key="1">
    <source>
        <dbReference type="SAM" id="Coils"/>
    </source>
</evidence>
<keyword evidence="3" id="KW-1185">Reference proteome</keyword>
<organism evidence="2 3">
    <name type="scientific">Diversispora epigaea</name>
    <dbReference type="NCBI Taxonomy" id="1348612"/>
    <lineage>
        <taxon>Eukaryota</taxon>
        <taxon>Fungi</taxon>
        <taxon>Fungi incertae sedis</taxon>
        <taxon>Mucoromycota</taxon>
        <taxon>Glomeromycotina</taxon>
        <taxon>Glomeromycetes</taxon>
        <taxon>Diversisporales</taxon>
        <taxon>Diversisporaceae</taxon>
        <taxon>Diversispora</taxon>
    </lineage>
</organism>
<protein>
    <submittedName>
        <fullName evidence="2">Uncharacterized protein</fullName>
    </submittedName>
</protein>
<comment type="caution">
    <text evidence="2">The sequence shown here is derived from an EMBL/GenBank/DDBJ whole genome shotgun (WGS) entry which is preliminary data.</text>
</comment>
<sequence>MPLNKTSDQSFDDYINEDTEIFSNENRENSANIITDKNVATIVKNILENYAEAHGLPNPERNFNRLIQSLAFLPAEMTIVSINTPRPRTNLCDTCRYFWNGLQYNAHKEDEDSKLMDVKDQKKKKYKKTKDKMENKIKNYNAVLSVKKGFDSEGKSLTIRGDFPAKKICVLPDYKYSFHIQWPNVYHVKNDIRNLKEDDFVKAAQEYQQNQAKRVTKSDKYMF</sequence>
<keyword evidence="1" id="KW-0175">Coiled coil</keyword>
<dbReference type="EMBL" id="PQFF01000080">
    <property type="protein sequence ID" value="RHZ84261.1"/>
    <property type="molecule type" value="Genomic_DNA"/>
</dbReference>
<gene>
    <name evidence="2" type="ORF">Glove_84g146</name>
</gene>
<dbReference type="AlphaFoldDB" id="A0A397J879"/>
<evidence type="ECO:0000313" key="3">
    <source>
        <dbReference type="Proteomes" id="UP000266861"/>
    </source>
</evidence>